<evidence type="ECO:0000313" key="2">
    <source>
        <dbReference type="Proteomes" id="UP001056012"/>
    </source>
</evidence>
<protein>
    <recommendedName>
        <fullName evidence="3">F-box domain-containing protein</fullName>
    </recommendedName>
</protein>
<sequence>MDELPEELLDHIISEAVKPLPGRQGAYYHDLLSVCLVSPSRHGFLYRDLLSLSLVSRKFHRLTEPYLYHSVMLSENNERRFLHTTEAHTELSRHTRELFIINSQDIARDVLRLAARLPRMRKLDLDMTSWKLSHLLPVLQLPSIIELRLSGVEARHIAQPSSVDWAITNTSITSLDMSFSRPERWWEHCNELWKFAAVFGGLRSLSAHSDYEVVHTDILSGPVFRCLVDAFKHAFETSLRSFRFGYNDLNHDQAYEGDLDISDAFDAREILKQSHLEHLTIDTMCLHRPRRNDNLRSLDLAPSSLPSSLRTLYLRHVVAIGNLNPTERNLMHSDEAQCLSQLVNLGTRKARFPRLEKMTLAIFLPAFFEDVALRILKVQARKVKLQLELMLM</sequence>
<dbReference type="SUPFAM" id="SSF52047">
    <property type="entry name" value="RNI-like"/>
    <property type="match status" value="1"/>
</dbReference>
<reference evidence="1" key="1">
    <citation type="submission" date="2021-12" db="EMBL/GenBank/DDBJ databases">
        <title>Curvularia clavata genome.</title>
        <authorList>
            <person name="Cao Y."/>
        </authorList>
    </citation>
    <scope>NUCLEOTIDE SEQUENCE</scope>
    <source>
        <strain evidence="1">Yc1106</strain>
    </source>
</reference>
<dbReference type="Gene3D" id="3.80.10.10">
    <property type="entry name" value="Ribonuclease Inhibitor"/>
    <property type="match status" value="1"/>
</dbReference>
<dbReference type="OrthoDB" id="3800724at2759"/>
<dbReference type="Proteomes" id="UP001056012">
    <property type="component" value="Chromosome 2"/>
</dbReference>
<organism evidence="1 2">
    <name type="scientific">Curvularia clavata</name>
    <dbReference type="NCBI Taxonomy" id="95742"/>
    <lineage>
        <taxon>Eukaryota</taxon>
        <taxon>Fungi</taxon>
        <taxon>Dikarya</taxon>
        <taxon>Ascomycota</taxon>
        <taxon>Pezizomycotina</taxon>
        <taxon>Dothideomycetes</taxon>
        <taxon>Pleosporomycetidae</taxon>
        <taxon>Pleosporales</taxon>
        <taxon>Pleosporineae</taxon>
        <taxon>Pleosporaceae</taxon>
        <taxon>Curvularia</taxon>
    </lineage>
</organism>
<accession>A0A9Q8Z5H2</accession>
<dbReference type="VEuPathDB" id="FungiDB:yc1106_03638"/>
<proteinExistence type="predicted"/>
<dbReference type="InterPro" id="IPR032675">
    <property type="entry name" value="LRR_dom_sf"/>
</dbReference>
<name>A0A9Q8Z5H2_CURCL</name>
<gene>
    <name evidence="1" type="ORF">yc1106_03638</name>
</gene>
<dbReference type="AlphaFoldDB" id="A0A9Q8Z5H2"/>
<keyword evidence="2" id="KW-1185">Reference proteome</keyword>
<evidence type="ECO:0008006" key="3">
    <source>
        <dbReference type="Google" id="ProtNLM"/>
    </source>
</evidence>
<dbReference type="EMBL" id="CP089275">
    <property type="protein sequence ID" value="USP76364.1"/>
    <property type="molecule type" value="Genomic_DNA"/>
</dbReference>
<evidence type="ECO:0000313" key="1">
    <source>
        <dbReference type="EMBL" id="USP76364.1"/>
    </source>
</evidence>